<comment type="caution">
    <text evidence="6">The sequence shown here is derived from an EMBL/GenBank/DDBJ whole genome shotgun (WGS) entry which is preliminary data.</text>
</comment>
<reference evidence="7" key="1">
    <citation type="journal article" date="2019" name="Int. J. Syst. Evol. Microbiol.">
        <title>The Global Catalogue of Microorganisms (GCM) 10K type strain sequencing project: providing services to taxonomists for standard genome sequencing and annotation.</title>
        <authorList>
            <consortium name="The Broad Institute Genomics Platform"/>
            <consortium name="The Broad Institute Genome Sequencing Center for Infectious Disease"/>
            <person name="Wu L."/>
            <person name="Ma J."/>
        </authorList>
    </citation>
    <scope>NUCLEOTIDE SEQUENCE [LARGE SCALE GENOMIC DNA]</scope>
    <source>
        <strain evidence="7">CGMCC 1.15399</strain>
    </source>
</reference>
<dbReference type="EMBL" id="JBHUCM010000031">
    <property type="protein sequence ID" value="MFD1542019.1"/>
    <property type="molecule type" value="Genomic_DNA"/>
</dbReference>
<feature type="transmembrane region" description="Helical" evidence="4">
    <location>
        <begin position="455"/>
        <end position="472"/>
    </location>
</feature>
<feature type="transmembrane region" description="Helical" evidence="4">
    <location>
        <begin position="55"/>
        <end position="81"/>
    </location>
</feature>
<dbReference type="InterPro" id="IPR011712">
    <property type="entry name" value="Sig_transdc_His_kin_sub3_dim/P"/>
</dbReference>
<feature type="domain" description="Signal transduction histidine kinase subgroup 3 dimerisation and phosphoacceptor" evidence="5">
    <location>
        <begin position="496"/>
        <end position="551"/>
    </location>
</feature>
<evidence type="ECO:0000313" key="6">
    <source>
        <dbReference type="EMBL" id="MFD1542019.1"/>
    </source>
</evidence>
<keyword evidence="7" id="KW-1185">Reference proteome</keyword>
<sequence>MSQVPVPRLARGIVIVVLAGFTSVYLLAGSPLALVAFGLQLVYVLRPLRRFRGPWLLVVQALVGYAATLGFGTSVGLLGFLGGSLLLTPAWPLAPLVAVSAAVAGPADPAISMVLIALVIYGLTRLTDRVDEMHAARLALALAAAAEERLRIATGLSEGLGRGLAAIAAGVRSVMGQPERAAEVLGEVVGTARGSLAAARNAAADYRATSLAPEMTTARAMLTAARIKTETRVGHSEPLGPAGALLAAVLREVVTEAVRQNTARTCVIETTAADGTVRLRVTHDGARTAEDESLADLAPQLSQAGGSLTTGLSAEGWLTVDAVLPEGPVRAEEDPGAYRLSVALLAAVLVGFSIKALLLVPASLLVPAAACLAVIVGMQLRYVNGRHMAALTVMALLFYLPIPVFGRAWLGVAGFLAGPILLAFRWRVAWPLVGCVTASVAASAVLLGLPVPVTVNFAASTVVTGLVVYGLLKLAQLVRELQEARQALARSAVVEERLRAARDLHDLLGHSLAAILLKCELARRLDPERARDELADVLAMAEKAEADLRVISGEQPAMSLAAEAASARSVLAAAGIQVELDLAHGELPTEVENVLGTVLREAVTNVLRHSSARHCAITTVVADGVVRLRVRNDGVRSAEGRPGSAGIGNLTTRLAALDGRLGTAREDGWFELTAQAPSSLPVAGPVG</sequence>
<evidence type="ECO:0000256" key="3">
    <source>
        <dbReference type="ARBA" id="ARBA00023012"/>
    </source>
</evidence>
<evidence type="ECO:0000256" key="2">
    <source>
        <dbReference type="ARBA" id="ARBA00022777"/>
    </source>
</evidence>
<evidence type="ECO:0000256" key="4">
    <source>
        <dbReference type="SAM" id="Phobius"/>
    </source>
</evidence>
<gene>
    <name evidence="6" type="ORF">ACFSJ0_33560</name>
</gene>
<dbReference type="PANTHER" id="PTHR24421">
    <property type="entry name" value="NITRATE/NITRITE SENSOR PROTEIN NARX-RELATED"/>
    <property type="match status" value="1"/>
</dbReference>
<keyword evidence="4" id="KW-1133">Transmembrane helix</keyword>
<keyword evidence="4" id="KW-0812">Transmembrane</keyword>
<keyword evidence="1" id="KW-0808">Transferase</keyword>
<feature type="transmembrane region" description="Helical" evidence="4">
    <location>
        <begin position="12"/>
        <end position="43"/>
    </location>
</feature>
<keyword evidence="3" id="KW-0902">Two-component regulatory system</keyword>
<feature type="transmembrane region" description="Helical" evidence="4">
    <location>
        <begin position="337"/>
        <end position="354"/>
    </location>
</feature>
<evidence type="ECO:0000256" key="1">
    <source>
        <dbReference type="ARBA" id="ARBA00022679"/>
    </source>
</evidence>
<dbReference type="Proteomes" id="UP001597097">
    <property type="component" value="Unassembled WGS sequence"/>
</dbReference>
<dbReference type="GO" id="GO:0016301">
    <property type="term" value="F:kinase activity"/>
    <property type="evidence" value="ECO:0007669"/>
    <property type="project" value="UniProtKB-KW"/>
</dbReference>
<feature type="transmembrane region" description="Helical" evidence="4">
    <location>
        <begin position="429"/>
        <end position="449"/>
    </location>
</feature>
<name>A0ABW4GHV9_9ACTN</name>
<evidence type="ECO:0000259" key="5">
    <source>
        <dbReference type="Pfam" id="PF07730"/>
    </source>
</evidence>
<organism evidence="6 7">
    <name type="scientific">Nonomuraea guangzhouensis</name>
    <dbReference type="NCBI Taxonomy" id="1291555"/>
    <lineage>
        <taxon>Bacteria</taxon>
        <taxon>Bacillati</taxon>
        <taxon>Actinomycetota</taxon>
        <taxon>Actinomycetes</taxon>
        <taxon>Streptosporangiales</taxon>
        <taxon>Streptosporangiaceae</taxon>
        <taxon>Nonomuraea</taxon>
    </lineage>
</organism>
<accession>A0ABW4GHV9</accession>
<evidence type="ECO:0000313" key="7">
    <source>
        <dbReference type="Proteomes" id="UP001597097"/>
    </source>
</evidence>
<dbReference type="CDD" id="cd16917">
    <property type="entry name" value="HATPase_UhpB-NarQ-NarX-like"/>
    <property type="match status" value="1"/>
</dbReference>
<keyword evidence="2 6" id="KW-0418">Kinase</keyword>
<protein>
    <submittedName>
        <fullName evidence="6">Histidine kinase</fullName>
    </submittedName>
</protein>
<dbReference type="RefSeq" id="WP_219535369.1">
    <property type="nucleotide sequence ID" value="NZ_JAHKRM010000026.1"/>
</dbReference>
<keyword evidence="4" id="KW-0472">Membrane</keyword>
<dbReference type="InterPro" id="IPR050482">
    <property type="entry name" value="Sensor_HK_TwoCompSys"/>
</dbReference>
<feature type="transmembrane region" description="Helical" evidence="4">
    <location>
        <begin position="93"/>
        <end position="123"/>
    </location>
</feature>
<feature type="transmembrane region" description="Helical" evidence="4">
    <location>
        <begin position="360"/>
        <end position="378"/>
    </location>
</feature>
<dbReference type="PANTHER" id="PTHR24421:SF63">
    <property type="entry name" value="SENSOR HISTIDINE KINASE DESK"/>
    <property type="match status" value="1"/>
</dbReference>
<proteinExistence type="predicted"/>
<dbReference type="Pfam" id="PF07730">
    <property type="entry name" value="HisKA_3"/>
    <property type="match status" value="1"/>
</dbReference>